<dbReference type="InterPro" id="IPR036424">
    <property type="entry name" value="UPP_synth-like_sf"/>
</dbReference>
<dbReference type="EMBL" id="JAIFOC010000266">
    <property type="protein sequence ID" value="MBX4223942.1"/>
    <property type="molecule type" value="Genomic_DNA"/>
</dbReference>
<dbReference type="Gene3D" id="3.40.1180.10">
    <property type="entry name" value="Decaprenyl diphosphate synthase-like"/>
    <property type="match status" value="1"/>
</dbReference>
<comment type="caution">
    <text evidence="3">The sequence shown here is derived from an EMBL/GenBank/DDBJ whole genome shotgun (WGS) entry which is preliminary data.</text>
</comment>
<evidence type="ECO:0000256" key="1">
    <source>
        <dbReference type="ARBA" id="ARBA00001946"/>
    </source>
</evidence>
<protein>
    <submittedName>
        <fullName evidence="3">Di-trans,poly-cis-decaprenylcistransferase</fullName>
        <ecNumber evidence="3">2.5.1.31</ecNumber>
    </submittedName>
</protein>
<accession>A0A9X1K9K2</accession>
<dbReference type="EC" id="2.5.1.31" evidence="3"/>
<feature type="non-terminal residue" evidence="3">
    <location>
        <position position="1"/>
    </location>
</feature>
<reference evidence="3" key="1">
    <citation type="journal article" date="2022" name="J. Anim. Sci.">
        <title>Whole genome sequence analyses-based assessment of virulence potential and antimicrobial susceptibilities and resistance of Enterococcus faecium strains isolated from commercial swine and cattle probiotic products.</title>
        <authorList>
            <person name="Shridhar P.B."/>
            <person name="Amachawadi R.G."/>
            <person name="Tokach M."/>
            <person name="Patel I."/>
            <person name="Gangiredla J."/>
            <person name="Mammel M."/>
            <person name="Nagaraja T.G."/>
        </authorList>
    </citation>
    <scope>NUCLEOTIDE SEQUENCE</scope>
    <source>
        <strain evidence="3">EF215</strain>
    </source>
</reference>
<proteinExistence type="predicted"/>
<dbReference type="SUPFAM" id="SSF64005">
    <property type="entry name" value="Undecaprenyl diphosphate synthase"/>
    <property type="match status" value="1"/>
</dbReference>
<sequence>VNFALNYGSRAEIVTAEQKIAEEVAKGEIQAEEIDDELIANHLMTGFLPKELQDPELMIRTSGEERISNFLLWQIAYSELYFTKALWPDFDGAHLEEAIASYQNRDRRFGSVKKTENEKGDQS</sequence>
<dbReference type="PANTHER" id="PTHR10291">
    <property type="entry name" value="DEHYDRODOLICHYL DIPHOSPHATE SYNTHASE FAMILY MEMBER"/>
    <property type="match status" value="1"/>
</dbReference>
<name>A0A9X1K9K2_ENTFC</name>
<dbReference type="CDD" id="cd00475">
    <property type="entry name" value="Cis_IPPS"/>
    <property type="match status" value="1"/>
</dbReference>
<dbReference type="GO" id="GO:0008834">
    <property type="term" value="F:ditrans,polycis-undecaprenyl-diphosphate synthase [(2E,6E)-farnesyl-diphosphate specific] activity"/>
    <property type="evidence" value="ECO:0007669"/>
    <property type="project" value="UniProtKB-EC"/>
</dbReference>
<evidence type="ECO:0000313" key="4">
    <source>
        <dbReference type="Proteomes" id="UP001139644"/>
    </source>
</evidence>
<evidence type="ECO:0000313" key="3">
    <source>
        <dbReference type="EMBL" id="MBX4223942.1"/>
    </source>
</evidence>
<dbReference type="Pfam" id="PF01255">
    <property type="entry name" value="Prenyltransf"/>
    <property type="match status" value="1"/>
</dbReference>
<evidence type="ECO:0000256" key="2">
    <source>
        <dbReference type="ARBA" id="ARBA00022679"/>
    </source>
</evidence>
<dbReference type="NCBIfam" id="TIGR00055">
    <property type="entry name" value="uppS"/>
    <property type="match status" value="1"/>
</dbReference>
<gene>
    <name evidence="3" type="primary">uppS</name>
    <name evidence="3" type="ORF">KYX88_14425</name>
</gene>
<dbReference type="InterPro" id="IPR001441">
    <property type="entry name" value="UPP_synth-like"/>
</dbReference>
<dbReference type="GO" id="GO:0016094">
    <property type="term" value="P:polyprenol biosynthetic process"/>
    <property type="evidence" value="ECO:0007669"/>
    <property type="project" value="TreeGrafter"/>
</dbReference>
<organism evidence="3 4">
    <name type="scientific">Enterococcus faecium</name>
    <name type="common">Streptococcus faecium</name>
    <dbReference type="NCBI Taxonomy" id="1352"/>
    <lineage>
        <taxon>Bacteria</taxon>
        <taxon>Bacillati</taxon>
        <taxon>Bacillota</taxon>
        <taxon>Bacilli</taxon>
        <taxon>Lactobacillales</taxon>
        <taxon>Enterococcaceae</taxon>
        <taxon>Enterococcus</taxon>
    </lineage>
</organism>
<keyword evidence="2 3" id="KW-0808">Transferase</keyword>
<dbReference type="AlphaFoldDB" id="A0A9X1K9K2"/>
<dbReference type="InterPro" id="IPR018520">
    <property type="entry name" value="UPP_synth-like_CS"/>
</dbReference>
<dbReference type="PROSITE" id="PS01066">
    <property type="entry name" value="UPP_SYNTHASE"/>
    <property type="match status" value="1"/>
</dbReference>
<dbReference type="Proteomes" id="UP001139644">
    <property type="component" value="Unassembled WGS sequence"/>
</dbReference>
<dbReference type="RefSeq" id="WP_220715855.1">
    <property type="nucleotide sequence ID" value="NZ_JAIFOC010000266.1"/>
</dbReference>
<comment type="cofactor">
    <cofactor evidence="1">
        <name>Mg(2+)</name>
        <dbReference type="ChEBI" id="CHEBI:18420"/>
    </cofactor>
</comment>
<dbReference type="PANTHER" id="PTHR10291:SF0">
    <property type="entry name" value="DEHYDRODOLICHYL DIPHOSPHATE SYNTHASE 2"/>
    <property type="match status" value="1"/>
</dbReference>